<dbReference type="GO" id="GO:0016020">
    <property type="term" value="C:membrane"/>
    <property type="evidence" value="ECO:0007669"/>
    <property type="project" value="GOC"/>
</dbReference>
<dbReference type="InterPro" id="IPR015422">
    <property type="entry name" value="PyrdxlP-dep_Trfase_small"/>
</dbReference>
<dbReference type="Pfam" id="PF00155">
    <property type="entry name" value="Aminotran_1_2"/>
    <property type="match status" value="1"/>
</dbReference>
<dbReference type="EMBL" id="JAODUO010000052">
    <property type="protein sequence ID" value="KAK2191521.1"/>
    <property type="molecule type" value="Genomic_DNA"/>
</dbReference>
<evidence type="ECO:0000256" key="7">
    <source>
        <dbReference type="ARBA" id="ARBA00022898"/>
    </source>
</evidence>
<comment type="cofactor">
    <cofactor evidence="1">
        <name>pyridoxal 5'-phosphate</name>
        <dbReference type="ChEBI" id="CHEBI:597326"/>
    </cofactor>
</comment>
<evidence type="ECO:0000256" key="8">
    <source>
        <dbReference type="ARBA" id="ARBA00022919"/>
    </source>
</evidence>
<dbReference type="InterPro" id="IPR004839">
    <property type="entry name" value="Aminotransferase_I/II_large"/>
</dbReference>
<dbReference type="GO" id="GO:0004758">
    <property type="term" value="F:serine C-palmitoyltransferase activity"/>
    <property type="evidence" value="ECO:0007669"/>
    <property type="project" value="UniProtKB-EC"/>
</dbReference>
<evidence type="ECO:0000256" key="3">
    <source>
        <dbReference type="ARBA" id="ARBA00004991"/>
    </source>
</evidence>
<reference evidence="15" key="1">
    <citation type="journal article" date="2023" name="Mol. Biol. Evol.">
        <title>Third-Generation Sequencing Reveals the Adaptive Role of the Epigenome in Three Deep-Sea Polychaetes.</title>
        <authorList>
            <person name="Perez M."/>
            <person name="Aroh O."/>
            <person name="Sun Y."/>
            <person name="Lan Y."/>
            <person name="Juniper S.K."/>
            <person name="Young C.R."/>
            <person name="Angers B."/>
            <person name="Qian P.Y."/>
        </authorList>
    </citation>
    <scope>NUCLEOTIDE SEQUENCE</scope>
    <source>
        <strain evidence="15">R07B-5</strain>
    </source>
</reference>
<comment type="pathway">
    <text evidence="2">Lipid metabolism; sphingolipid metabolism.</text>
</comment>
<dbReference type="AlphaFoldDB" id="A0AAD9PB27"/>
<feature type="domain" description="Aminotransferase class I/classII large" evidence="14">
    <location>
        <begin position="117"/>
        <end position="482"/>
    </location>
</feature>
<keyword evidence="9" id="KW-0443">Lipid metabolism</keyword>
<evidence type="ECO:0000256" key="5">
    <source>
        <dbReference type="ARBA" id="ARBA00013220"/>
    </source>
</evidence>
<evidence type="ECO:0000256" key="13">
    <source>
        <dbReference type="ARBA" id="ARBA00042649"/>
    </source>
</evidence>
<dbReference type="PANTHER" id="PTHR13693">
    <property type="entry name" value="CLASS II AMINOTRANSFERASE/8-AMINO-7-OXONONANOATE SYNTHASE"/>
    <property type="match status" value="1"/>
</dbReference>
<comment type="similarity">
    <text evidence="4">Belongs to the class-II pyridoxal-phosphate-dependent aminotransferase family.</text>
</comment>
<organism evidence="15 16">
    <name type="scientific">Ridgeia piscesae</name>
    <name type="common">Tubeworm</name>
    <dbReference type="NCBI Taxonomy" id="27915"/>
    <lineage>
        <taxon>Eukaryota</taxon>
        <taxon>Metazoa</taxon>
        <taxon>Spiralia</taxon>
        <taxon>Lophotrochozoa</taxon>
        <taxon>Annelida</taxon>
        <taxon>Polychaeta</taxon>
        <taxon>Sedentaria</taxon>
        <taxon>Canalipalpata</taxon>
        <taxon>Sabellida</taxon>
        <taxon>Siboglinidae</taxon>
        <taxon>Ridgeia</taxon>
    </lineage>
</organism>
<keyword evidence="7" id="KW-0663">Pyridoxal phosphate</keyword>
<dbReference type="GO" id="GO:0046513">
    <property type="term" value="P:ceramide biosynthetic process"/>
    <property type="evidence" value="ECO:0007669"/>
    <property type="project" value="TreeGrafter"/>
</dbReference>
<dbReference type="InterPro" id="IPR015421">
    <property type="entry name" value="PyrdxlP-dep_Trfase_major"/>
</dbReference>
<evidence type="ECO:0000256" key="1">
    <source>
        <dbReference type="ARBA" id="ARBA00001933"/>
    </source>
</evidence>
<dbReference type="Proteomes" id="UP001209878">
    <property type="component" value="Unassembled WGS sequence"/>
</dbReference>
<dbReference type="InterPro" id="IPR050087">
    <property type="entry name" value="AON_synthase_class-II"/>
</dbReference>
<evidence type="ECO:0000256" key="10">
    <source>
        <dbReference type="ARBA" id="ARBA00023315"/>
    </source>
</evidence>
<protein>
    <recommendedName>
        <fullName evidence="11">Serine palmitoyltransferase 1</fullName>
        <ecNumber evidence="5">2.3.1.50</ecNumber>
    </recommendedName>
    <alternativeName>
        <fullName evidence="12">Long chain base biosynthesis protein 1</fullName>
    </alternativeName>
    <alternativeName>
        <fullName evidence="13">Serine-palmitoyl-CoA transferase 1</fullName>
    </alternativeName>
</protein>
<dbReference type="EC" id="2.3.1.50" evidence="5"/>
<evidence type="ECO:0000256" key="6">
    <source>
        <dbReference type="ARBA" id="ARBA00022679"/>
    </source>
</evidence>
<dbReference type="Gene3D" id="3.40.640.10">
    <property type="entry name" value="Type I PLP-dependent aspartate aminotransferase-like (Major domain)"/>
    <property type="match status" value="1"/>
</dbReference>
<dbReference type="GO" id="GO:0005783">
    <property type="term" value="C:endoplasmic reticulum"/>
    <property type="evidence" value="ECO:0007669"/>
    <property type="project" value="TreeGrafter"/>
</dbReference>
<keyword evidence="8" id="KW-0746">Sphingolipid metabolism</keyword>
<dbReference type="GO" id="GO:0046512">
    <property type="term" value="P:sphingosine biosynthetic process"/>
    <property type="evidence" value="ECO:0007669"/>
    <property type="project" value="TreeGrafter"/>
</dbReference>
<dbReference type="InterPro" id="IPR015424">
    <property type="entry name" value="PyrdxlP-dep_Trfase"/>
</dbReference>
<dbReference type="GO" id="GO:0030170">
    <property type="term" value="F:pyridoxal phosphate binding"/>
    <property type="evidence" value="ECO:0007669"/>
    <property type="project" value="InterPro"/>
</dbReference>
<comment type="caution">
    <text evidence="15">The sequence shown here is derived from an EMBL/GenBank/DDBJ whole genome shotgun (WGS) entry which is preliminary data.</text>
</comment>
<name>A0AAD9PB27_RIDPI</name>
<evidence type="ECO:0000256" key="12">
    <source>
        <dbReference type="ARBA" id="ARBA00041765"/>
    </source>
</evidence>
<evidence type="ECO:0000256" key="9">
    <source>
        <dbReference type="ARBA" id="ARBA00023098"/>
    </source>
</evidence>
<accession>A0AAD9PB27</accession>
<proteinExistence type="inferred from homology"/>
<evidence type="ECO:0000256" key="4">
    <source>
        <dbReference type="ARBA" id="ARBA00008392"/>
    </source>
</evidence>
<dbReference type="FunFam" id="3.40.640.10:FF:000049">
    <property type="entry name" value="serine palmitoyltransferase 1 isoform X1"/>
    <property type="match status" value="1"/>
</dbReference>
<keyword evidence="6" id="KW-0808">Transferase</keyword>
<keyword evidence="10" id="KW-0012">Acyltransferase</keyword>
<sequence length="492" mass="54635">MFNFLHMCGLAAEATLSTTASWDLYETIQALFQAPSYHLVFEAALILWIVGLLFTKSYSSKVNKLTLTDKEKADLVEEWQPEPLVPNVPEDDPELINIRTRIVDSKLGKYVTLNGQKCLNMASLNFLAMVGKEVIEEEAVKSLKKYGVGACGPRGFYGTVDVHLEEEEKLAQFMGTEEAIVYSYGFATIASAIPAYSKRGDIIFCDEGVCFAIQKGIQASRSKVKMFRHNDTADLERLLTLHAEEERKDVKKARVTRKFLIVEGLYVNYGDICPLPKLMELKWKYKLRLFMDESISFGTLGKTGRGVTEHFNVPIDDVDFISASLENALGSFGGFGCGKSYVIDHQRLSGLGYCFSASTPPMLSQAAIVALDLLKNTPDMVDRLHANSAYLHEKLSRVPGLRVVGDTVSPVLHLQLAESDRKRASAMATLRCIVQMAEEEGVALVVASYLEKDERHLPPPSIRLAVNCDLDEKEMDRVVEVIDHACLASSNS</sequence>
<dbReference type="PANTHER" id="PTHR13693:SF2">
    <property type="entry name" value="SERINE PALMITOYLTRANSFERASE 1"/>
    <property type="match status" value="1"/>
</dbReference>
<evidence type="ECO:0000313" key="15">
    <source>
        <dbReference type="EMBL" id="KAK2191521.1"/>
    </source>
</evidence>
<keyword evidence="16" id="KW-1185">Reference proteome</keyword>
<evidence type="ECO:0000259" key="14">
    <source>
        <dbReference type="Pfam" id="PF00155"/>
    </source>
</evidence>
<evidence type="ECO:0000313" key="16">
    <source>
        <dbReference type="Proteomes" id="UP001209878"/>
    </source>
</evidence>
<gene>
    <name evidence="15" type="ORF">NP493_49g10016</name>
</gene>
<comment type="pathway">
    <text evidence="3">Sphingolipid metabolism.</text>
</comment>
<dbReference type="SUPFAM" id="SSF53383">
    <property type="entry name" value="PLP-dependent transferases"/>
    <property type="match status" value="1"/>
</dbReference>
<evidence type="ECO:0000256" key="2">
    <source>
        <dbReference type="ARBA" id="ARBA00004760"/>
    </source>
</evidence>
<dbReference type="Gene3D" id="3.90.1150.10">
    <property type="entry name" value="Aspartate Aminotransferase, domain 1"/>
    <property type="match status" value="1"/>
</dbReference>
<evidence type="ECO:0000256" key="11">
    <source>
        <dbReference type="ARBA" id="ARBA00041066"/>
    </source>
</evidence>